<evidence type="ECO:0000256" key="1">
    <source>
        <dbReference type="SAM" id="MobiDB-lite"/>
    </source>
</evidence>
<sequence length="134" mass="15177">MWPNPVQQYPPTTIHFYNGIVYFSTYSEKDDPNLRRRREGSLEDMRAAQSTIRDSGGGSRGGRGQPQTSCQWQRPYRLSGGSQPVVRSRSLDADGFGCLVKFGLLTLPSPTVCIQRIPLERGITGRWEFSLLRR</sequence>
<dbReference type="EMBL" id="BPLR01005872">
    <property type="protein sequence ID" value="GIY05710.1"/>
    <property type="molecule type" value="Genomic_DNA"/>
</dbReference>
<gene>
    <name evidence="2" type="ORF">CEXT_459231</name>
</gene>
<dbReference type="AlphaFoldDB" id="A0AAV4Q9D9"/>
<name>A0AAV4Q9D9_CAEEX</name>
<organism evidence="2 3">
    <name type="scientific">Caerostris extrusa</name>
    <name type="common">Bark spider</name>
    <name type="synonym">Caerostris bankana</name>
    <dbReference type="NCBI Taxonomy" id="172846"/>
    <lineage>
        <taxon>Eukaryota</taxon>
        <taxon>Metazoa</taxon>
        <taxon>Ecdysozoa</taxon>
        <taxon>Arthropoda</taxon>
        <taxon>Chelicerata</taxon>
        <taxon>Arachnida</taxon>
        <taxon>Araneae</taxon>
        <taxon>Araneomorphae</taxon>
        <taxon>Entelegynae</taxon>
        <taxon>Araneoidea</taxon>
        <taxon>Araneidae</taxon>
        <taxon>Caerostris</taxon>
    </lineage>
</organism>
<protein>
    <submittedName>
        <fullName evidence="2">Uncharacterized protein</fullName>
    </submittedName>
</protein>
<feature type="compositionally biased region" description="Basic and acidic residues" evidence="1">
    <location>
        <begin position="32"/>
        <end position="46"/>
    </location>
</feature>
<comment type="caution">
    <text evidence="2">The sequence shown here is derived from an EMBL/GenBank/DDBJ whole genome shotgun (WGS) entry which is preliminary data.</text>
</comment>
<dbReference type="Proteomes" id="UP001054945">
    <property type="component" value="Unassembled WGS sequence"/>
</dbReference>
<keyword evidence="3" id="KW-1185">Reference proteome</keyword>
<evidence type="ECO:0000313" key="3">
    <source>
        <dbReference type="Proteomes" id="UP001054945"/>
    </source>
</evidence>
<accession>A0AAV4Q9D9</accession>
<reference evidence="2 3" key="1">
    <citation type="submission" date="2021-06" db="EMBL/GenBank/DDBJ databases">
        <title>Caerostris extrusa draft genome.</title>
        <authorList>
            <person name="Kono N."/>
            <person name="Arakawa K."/>
        </authorList>
    </citation>
    <scope>NUCLEOTIDE SEQUENCE [LARGE SCALE GENOMIC DNA]</scope>
</reference>
<feature type="compositionally biased region" description="Gly residues" evidence="1">
    <location>
        <begin position="55"/>
        <end position="64"/>
    </location>
</feature>
<feature type="region of interest" description="Disordered" evidence="1">
    <location>
        <begin position="32"/>
        <end position="84"/>
    </location>
</feature>
<evidence type="ECO:0000313" key="2">
    <source>
        <dbReference type="EMBL" id="GIY05710.1"/>
    </source>
</evidence>
<proteinExistence type="predicted"/>